<dbReference type="Pfam" id="PF03441">
    <property type="entry name" value="FAD_binding_7"/>
    <property type="match status" value="1"/>
</dbReference>
<dbReference type="GO" id="GO:0003904">
    <property type="term" value="F:deoxyribodipyrimidine photo-lyase activity"/>
    <property type="evidence" value="ECO:0007669"/>
    <property type="project" value="TreeGrafter"/>
</dbReference>
<reference evidence="5 6" key="1">
    <citation type="submission" date="2016-10" db="EMBL/GenBank/DDBJ databases">
        <authorList>
            <person name="de Groot N.N."/>
        </authorList>
    </citation>
    <scope>NUCLEOTIDE SEQUENCE [LARGE SCALE GENOMIC DNA]</scope>
    <source>
        <strain evidence="5 6">DSM 16957</strain>
    </source>
</reference>
<gene>
    <name evidence="5" type="ORF">SAMN04488509_10329</name>
</gene>
<feature type="domain" description="Cryptochrome/DNA photolyase FAD-binding" evidence="4">
    <location>
        <begin position="83"/>
        <end position="210"/>
    </location>
</feature>
<evidence type="ECO:0000256" key="1">
    <source>
        <dbReference type="ARBA" id="ARBA00022630"/>
    </source>
</evidence>
<dbReference type="PANTHER" id="PTHR11455:SF9">
    <property type="entry name" value="CRYPTOCHROME CIRCADIAN CLOCK 5 ISOFORM X1"/>
    <property type="match status" value="1"/>
</dbReference>
<dbReference type="Gene3D" id="1.10.579.10">
    <property type="entry name" value="DNA Cyclobutane Dipyrimidine Photolyase, subunit A, domain 3"/>
    <property type="match status" value="1"/>
</dbReference>
<dbReference type="PANTHER" id="PTHR11455">
    <property type="entry name" value="CRYPTOCHROME"/>
    <property type="match status" value="1"/>
</dbReference>
<dbReference type="Proteomes" id="UP000199603">
    <property type="component" value="Unassembled WGS sequence"/>
</dbReference>
<keyword evidence="1 3" id="KW-0285">Flavoprotein</keyword>
<evidence type="ECO:0000313" key="5">
    <source>
        <dbReference type="EMBL" id="SDD51769.1"/>
    </source>
</evidence>
<dbReference type="SUPFAM" id="SSF48173">
    <property type="entry name" value="Cryptochrome/photolyase FAD-binding domain"/>
    <property type="match status" value="1"/>
</dbReference>
<dbReference type="InterPro" id="IPR002081">
    <property type="entry name" value="Cryptochrome/DNA_photolyase_1"/>
</dbReference>
<dbReference type="InterPro" id="IPR005101">
    <property type="entry name" value="Cryptochr/Photolyase_FAD-bd"/>
</dbReference>
<name>A0A1G6VDT9_9GAMM</name>
<evidence type="ECO:0000256" key="3">
    <source>
        <dbReference type="PIRSR" id="PIRSR602081-1"/>
    </source>
</evidence>
<keyword evidence="5" id="KW-0456">Lyase</keyword>
<evidence type="ECO:0000256" key="2">
    <source>
        <dbReference type="ARBA" id="ARBA00022827"/>
    </source>
</evidence>
<keyword evidence="2 3" id="KW-0274">FAD</keyword>
<dbReference type="GO" id="GO:0071949">
    <property type="term" value="F:FAD binding"/>
    <property type="evidence" value="ECO:0007669"/>
    <property type="project" value="TreeGrafter"/>
</dbReference>
<evidence type="ECO:0000313" key="6">
    <source>
        <dbReference type="Proteomes" id="UP000199603"/>
    </source>
</evidence>
<protein>
    <submittedName>
        <fullName evidence="5">Deoxyribodipyrimidine photo-lyase</fullName>
    </submittedName>
</protein>
<dbReference type="OrthoDB" id="9772484at2"/>
<keyword evidence="6" id="KW-1185">Reference proteome</keyword>
<dbReference type="GO" id="GO:0003677">
    <property type="term" value="F:DNA binding"/>
    <property type="evidence" value="ECO:0007669"/>
    <property type="project" value="TreeGrafter"/>
</dbReference>
<sequence length="421" mass="45970">MPIAPPSALDLFPPTRTEGLRRLQAFLPRAGARYAAERNHDLGLEARGNVSMLSPYLRHRLLTEAEVVRAVLARHGHAAAEKFVQEVLWRTYWKGWLELRPEAWRRYRAELAHERAATAANAGRAHALAQAERGATGIEGFDDWARELVETGYLHNHARMWFASIWIFTLRLPWTLGADFFARHLLDADPASNTLGWRWVAGLQTPGKTYAASADNIARYSGGRFRPQGLASVCEALSEPPLPCAQALPPRKPLDASTPCLLLVHGEDLDPHSLLPEGPRPRHVLIVEGVGAASAEGSSAGRDWPWGAKAKAFVHGACLDLEARLVADGLAVTRLPALGADALATIAGDSGVSTVVTAEAPVGPVADALDGLESALAKRGLRLQRLRRDWDSRFWPRASRGFFAFREHIADELRALGMPGL</sequence>
<comment type="cofactor">
    <cofactor evidence="3">
        <name>FAD</name>
        <dbReference type="ChEBI" id="CHEBI:57692"/>
    </cofactor>
    <text evidence="3">Binds 1 FAD per subunit.</text>
</comment>
<evidence type="ECO:0000259" key="4">
    <source>
        <dbReference type="Pfam" id="PF03441"/>
    </source>
</evidence>
<proteinExistence type="predicted"/>
<organism evidence="5 6">
    <name type="scientific">Aquimonas voraii</name>
    <dbReference type="NCBI Taxonomy" id="265719"/>
    <lineage>
        <taxon>Bacteria</taxon>
        <taxon>Pseudomonadati</taxon>
        <taxon>Pseudomonadota</taxon>
        <taxon>Gammaproteobacteria</taxon>
        <taxon>Lysobacterales</taxon>
        <taxon>Lysobacteraceae</taxon>
        <taxon>Aquimonas</taxon>
    </lineage>
</organism>
<dbReference type="InterPro" id="IPR036134">
    <property type="entry name" value="Crypto/Photolyase_FAD-like_sf"/>
</dbReference>
<dbReference type="EMBL" id="FNAG01000003">
    <property type="protein sequence ID" value="SDD51769.1"/>
    <property type="molecule type" value="Genomic_DNA"/>
</dbReference>
<dbReference type="STRING" id="265719.SAMN04488509_10329"/>
<feature type="binding site" evidence="3">
    <location>
        <position position="34"/>
    </location>
    <ligand>
        <name>FAD</name>
        <dbReference type="ChEBI" id="CHEBI:57692"/>
    </ligand>
</feature>
<feature type="binding site" evidence="3">
    <location>
        <begin position="187"/>
        <end position="189"/>
    </location>
    <ligand>
        <name>FAD</name>
        <dbReference type="ChEBI" id="CHEBI:57692"/>
    </ligand>
</feature>
<feature type="binding site" evidence="3">
    <location>
        <position position="83"/>
    </location>
    <ligand>
        <name>FAD</name>
        <dbReference type="ChEBI" id="CHEBI:57692"/>
    </ligand>
</feature>
<dbReference type="Gene3D" id="1.25.40.80">
    <property type="match status" value="1"/>
</dbReference>
<dbReference type="RefSeq" id="WP_091241002.1">
    <property type="nucleotide sequence ID" value="NZ_FNAG01000003.1"/>
</dbReference>
<dbReference type="AlphaFoldDB" id="A0A1G6VDT9"/>
<accession>A0A1G6VDT9</accession>